<evidence type="ECO:0000313" key="2">
    <source>
        <dbReference type="Proteomes" id="UP000464754"/>
    </source>
</evidence>
<sequence length="194" mass="23193">MKVTKEEKALYRFLSMISNILKNDNGEGILFVEKGLVYFITWYIAGYVDIKQNEKLVYEFMQDELYSITRTLKQDFVLEKINEENLKENKKEENRMMKARIKNAVVKGRYMCRIDREETCVISKISNETNKFIKDSYLGLMKNLKESDVYENDHFITLEHEERIEKENTFVKTVIALFCEKTKETEFNQNKMEV</sequence>
<gene>
    <name evidence="1" type="ORF">Aargi30884_27670</name>
</gene>
<dbReference type="Proteomes" id="UP000464754">
    <property type="component" value="Chromosome"/>
</dbReference>
<dbReference type="EMBL" id="AP019695">
    <property type="protein sequence ID" value="BBK23864.1"/>
    <property type="molecule type" value="Genomic_DNA"/>
</dbReference>
<proteinExistence type="predicted"/>
<evidence type="ECO:0000313" key="1">
    <source>
        <dbReference type="EMBL" id="BBK23864.1"/>
    </source>
</evidence>
<accession>A0A6N4TN19</accession>
<name>A0A6N4TN19_9FIRM</name>
<organism evidence="1 2">
    <name type="scientific">Amedibacterium intestinale</name>
    <dbReference type="NCBI Taxonomy" id="2583452"/>
    <lineage>
        <taxon>Bacteria</taxon>
        <taxon>Bacillati</taxon>
        <taxon>Bacillota</taxon>
        <taxon>Erysipelotrichia</taxon>
        <taxon>Erysipelotrichales</taxon>
        <taxon>Erysipelotrichaceae</taxon>
        <taxon>Amedibacterium</taxon>
    </lineage>
</organism>
<dbReference type="AlphaFoldDB" id="A0A6N4TN19"/>
<dbReference type="KEGG" id="aarg:Aargi30884_27670"/>
<keyword evidence="2" id="KW-1185">Reference proteome</keyword>
<reference evidence="2" key="1">
    <citation type="submission" date="2019-05" db="EMBL/GenBank/DDBJ databases">
        <title>Complete genome sequencing of Absiella argi strain JCM 30884.</title>
        <authorList>
            <person name="Sakamoto M."/>
            <person name="Murakami T."/>
            <person name="Mori H."/>
        </authorList>
    </citation>
    <scope>NUCLEOTIDE SEQUENCE [LARGE SCALE GENOMIC DNA]</scope>
    <source>
        <strain evidence="2">JCM 30884</strain>
    </source>
</reference>
<dbReference type="RefSeq" id="WP_163052523.1">
    <property type="nucleotide sequence ID" value="NZ_AP019695.1"/>
</dbReference>
<protein>
    <submittedName>
        <fullName evidence="1">Uncharacterized protein</fullName>
    </submittedName>
</protein>